<dbReference type="InterPro" id="IPR029055">
    <property type="entry name" value="Ntn_hydrolases_N"/>
</dbReference>
<evidence type="ECO:0000256" key="1">
    <source>
        <dbReference type="ARBA" id="ARBA00022942"/>
    </source>
</evidence>
<dbReference type="InterPro" id="IPR001353">
    <property type="entry name" value="Proteasome_sua/b"/>
</dbReference>
<evidence type="ECO:0000313" key="4">
    <source>
        <dbReference type="WBParaSite" id="Pan_g20776.t1"/>
    </source>
</evidence>
<reference evidence="3" key="1">
    <citation type="journal article" date="2013" name="Genetics">
        <title>The draft genome and transcriptome of Panagrellus redivivus are shaped by the harsh demands of a free-living lifestyle.</title>
        <authorList>
            <person name="Srinivasan J."/>
            <person name="Dillman A.R."/>
            <person name="Macchietto M.G."/>
            <person name="Heikkinen L."/>
            <person name="Lakso M."/>
            <person name="Fracchia K.M."/>
            <person name="Antoshechkin I."/>
            <person name="Mortazavi A."/>
            <person name="Wong G."/>
            <person name="Sternberg P.W."/>
        </authorList>
    </citation>
    <scope>NUCLEOTIDE SEQUENCE [LARGE SCALE GENOMIC DNA]</scope>
    <source>
        <strain evidence="3">MT8872</strain>
    </source>
</reference>
<dbReference type="GO" id="GO:0005839">
    <property type="term" value="C:proteasome core complex"/>
    <property type="evidence" value="ECO:0007669"/>
    <property type="project" value="InterPro"/>
</dbReference>
<keyword evidence="1" id="KW-0647">Proteasome</keyword>
<feature type="region of interest" description="Disordered" evidence="2">
    <location>
        <begin position="1"/>
        <end position="23"/>
    </location>
</feature>
<evidence type="ECO:0000256" key="2">
    <source>
        <dbReference type="SAM" id="MobiDB-lite"/>
    </source>
</evidence>
<dbReference type="Pfam" id="PF00227">
    <property type="entry name" value="Proteasome"/>
    <property type="match status" value="1"/>
</dbReference>
<sequence length="230" mass="23773">MRRTSVPNSPSTPANTPISPVKAASTRNTAVGITTANSVVIVTKDVAETPSFAAHATNSPFRIDEKVVAAFVGVSGDARPLANGAQQKVAQKRFEVGEPPAIEYVAHTIGDQMAKAAKHATLTFHPFAVSALVGGIDGKTPALFRIDTTIKTACSKVAAIGSGAAKAQAYLDEHYTDGLNEAGAVALAVKAILQTGTLAAEEAEIAVISVEKGFSSYSLTEKRNAIDDVV</sequence>
<protein>
    <submittedName>
        <fullName evidence="4">Proteasome endopeptidase complex</fullName>
    </submittedName>
</protein>
<proteinExistence type="predicted"/>
<dbReference type="GO" id="GO:0051603">
    <property type="term" value="P:proteolysis involved in protein catabolic process"/>
    <property type="evidence" value="ECO:0007669"/>
    <property type="project" value="InterPro"/>
</dbReference>
<keyword evidence="3" id="KW-1185">Reference proteome</keyword>
<dbReference type="AlphaFoldDB" id="A0A7E4VGY9"/>
<dbReference type="Gene3D" id="3.60.20.10">
    <property type="entry name" value="Glutamine Phosphoribosylpyrophosphate, subunit 1, domain 1"/>
    <property type="match status" value="1"/>
</dbReference>
<reference evidence="4" key="2">
    <citation type="submission" date="2020-10" db="UniProtKB">
        <authorList>
            <consortium name="WormBaseParasite"/>
        </authorList>
    </citation>
    <scope>IDENTIFICATION</scope>
</reference>
<dbReference type="SUPFAM" id="SSF56235">
    <property type="entry name" value="N-terminal nucleophile aminohydrolases (Ntn hydrolases)"/>
    <property type="match status" value="1"/>
</dbReference>
<evidence type="ECO:0000313" key="3">
    <source>
        <dbReference type="Proteomes" id="UP000492821"/>
    </source>
</evidence>
<dbReference type="Proteomes" id="UP000492821">
    <property type="component" value="Unassembled WGS sequence"/>
</dbReference>
<feature type="compositionally biased region" description="Polar residues" evidence="2">
    <location>
        <begin position="1"/>
        <end position="18"/>
    </location>
</feature>
<dbReference type="PANTHER" id="PTHR11599">
    <property type="entry name" value="PROTEASOME SUBUNIT ALPHA/BETA"/>
    <property type="match status" value="1"/>
</dbReference>
<name>A0A7E4VGY9_PANRE</name>
<organism evidence="3 4">
    <name type="scientific">Panagrellus redivivus</name>
    <name type="common">Microworm</name>
    <dbReference type="NCBI Taxonomy" id="6233"/>
    <lineage>
        <taxon>Eukaryota</taxon>
        <taxon>Metazoa</taxon>
        <taxon>Ecdysozoa</taxon>
        <taxon>Nematoda</taxon>
        <taxon>Chromadorea</taxon>
        <taxon>Rhabditida</taxon>
        <taxon>Tylenchina</taxon>
        <taxon>Panagrolaimomorpha</taxon>
        <taxon>Panagrolaimoidea</taxon>
        <taxon>Panagrolaimidae</taxon>
        <taxon>Panagrellus</taxon>
    </lineage>
</organism>
<accession>A0A7E4VGY9</accession>
<dbReference type="WBParaSite" id="Pan_g20776.t1">
    <property type="protein sequence ID" value="Pan_g20776.t1"/>
    <property type="gene ID" value="Pan_g20776"/>
</dbReference>
<dbReference type="InterPro" id="IPR050115">
    <property type="entry name" value="Proteasome_alpha"/>
</dbReference>